<dbReference type="InterPro" id="IPR029058">
    <property type="entry name" value="AB_hydrolase_fold"/>
</dbReference>
<dbReference type="Gene3D" id="3.40.50.1820">
    <property type="entry name" value="alpha/beta hydrolase"/>
    <property type="match status" value="1"/>
</dbReference>
<feature type="signal peptide" evidence="1">
    <location>
        <begin position="1"/>
        <end position="26"/>
    </location>
</feature>
<evidence type="ECO:0000313" key="3">
    <source>
        <dbReference type="Proteomes" id="UP000543030"/>
    </source>
</evidence>
<keyword evidence="1" id="KW-0732">Signal</keyword>
<dbReference type="SUPFAM" id="SSF53474">
    <property type="entry name" value="alpha/beta-Hydrolases"/>
    <property type="match status" value="1"/>
</dbReference>
<keyword evidence="3" id="KW-1185">Reference proteome</keyword>
<name>A0A840REE8_9NEIS</name>
<evidence type="ECO:0000313" key="2">
    <source>
        <dbReference type="EMBL" id="MBB5191705.1"/>
    </source>
</evidence>
<reference evidence="2 3" key="1">
    <citation type="submission" date="2020-08" db="EMBL/GenBank/DDBJ databases">
        <title>Genomic Encyclopedia of Type Strains, Phase IV (KMG-IV): sequencing the most valuable type-strain genomes for metagenomic binning, comparative biology and taxonomic classification.</title>
        <authorList>
            <person name="Goeker M."/>
        </authorList>
    </citation>
    <scope>NUCLEOTIDE SEQUENCE [LARGE SCALE GENOMIC DNA]</scope>
    <source>
        <strain evidence="2 3">DSM 18233</strain>
    </source>
</reference>
<evidence type="ECO:0000256" key="1">
    <source>
        <dbReference type="SAM" id="SignalP"/>
    </source>
</evidence>
<dbReference type="EMBL" id="JACHHN010000004">
    <property type="protein sequence ID" value="MBB5191705.1"/>
    <property type="molecule type" value="Genomic_DNA"/>
</dbReference>
<dbReference type="RefSeq" id="WP_184100966.1">
    <property type="nucleotide sequence ID" value="NZ_JACHHN010000004.1"/>
</dbReference>
<organism evidence="2 3">
    <name type="scientific">Silvimonas terrae</name>
    <dbReference type="NCBI Taxonomy" id="300266"/>
    <lineage>
        <taxon>Bacteria</taxon>
        <taxon>Pseudomonadati</taxon>
        <taxon>Pseudomonadota</taxon>
        <taxon>Betaproteobacteria</taxon>
        <taxon>Neisseriales</taxon>
        <taxon>Chitinibacteraceae</taxon>
        <taxon>Silvimonas</taxon>
    </lineage>
</organism>
<protein>
    <submittedName>
        <fullName evidence="2">Pimeloyl-ACP methyl ester carboxylesterase</fullName>
    </submittedName>
</protein>
<dbReference type="AlphaFoldDB" id="A0A840REE8"/>
<proteinExistence type="predicted"/>
<feature type="chain" id="PRO_5032586530" evidence="1">
    <location>
        <begin position="27"/>
        <end position="312"/>
    </location>
</feature>
<sequence>MKHPMRLRWQTGMACACLLLTLAAHAASLTGLQRVADRDTAYGDWVAAPRTTLWATTDSPLHWSKLEILAYTHAHPAPYALVLHGAMSGVLFRPGHMSTGGTDNLCAILYAMGFNVYALHRRGYDNSEGPSAEEIQTARGLDTAGFIKETDYDLSAAIKLIEKQPGVIPVGVVAGHSFGGLESVHLADTPWGQHLVGSINLAGGYSFIHKDGATSLPLDFFRQYGMTHKAALFIYSDTDWINPVSFVRSWFSLLPDNPDNRLVFVKTLSQIDGHDGITMGDGADHWMGPLQDFVLSLVGTDPLQMPVQASAR</sequence>
<gene>
    <name evidence="2" type="ORF">HNQ50_002435</name>
</gene>
<accession>A0A840REE8</accession>
<comment type="caution">
    <text evidence="2">The sequence shown here is derived from an EMBL/GenBank/DDBJ whole genome shotgun (WGS) entry which is preliminary data.</text>
</comment>
<dbReference type="Proteomes" id="UP000543030">
    <property type="component" value="Unassembled WGS sequence"/>
</dbReference>